<feature type="compositionally biased region" description="Low complexity" evidence="5">
    <location>
        <begin position="211"/>
        <end position="222"/>
    </location>
</feature>
<evidence type="ECO:0000256" key="3">
    <source>
        <dbReference type="ARBA" id="ARBA00022833"/>
    </source>
</evidence>
<name>A0AAD5YD43_9APHY</name>
<keyword evidence="2 4" id="KW-0863">Zinc-finger</keyword>
<evidence type="ECO:0000256" key="4">
    <source>
        <dbReference type="PROSITE-ProRule" id="PRU00322"/>
    </source>
</evidence>
<dbReference type="Gene3D" id="4.10.1060.10">
    <property type="entry name" value="Zinc finger, RanBP2-type"/>
    <property type="match status" value="3"/>
</dbReference>
<keyword evidence="1" id="KW-0479">Metal-binding</keyword>
<feature type="region of interest" description="Disordered" evidence="5">
    <location>
        <begin position="642"/>
        <end position="667"/>
    </location>
</feature>
<feature type="compositionally biased region" description="Pro residues" evidence="5">
    <location>
        <begin position="488"/>
        <end position="501"/>
    </location>
</feature>
<dbReference type="PROSITE" id="PS50199">
    <property type="entry name" value="ZF_RANBP2_2"/>
    <property type="match status" value="1"/>
</dbReference>
<evidence type="ECO:0000256" key="2">
    <source>
        <dbReference type="ARBA" id="ARBA00022771"/>
    </source>
</evidence>
<feature type="compositionally biased region" description="Basic and acidic residues" evidence="5">
    <location>
        <begin position="585"/>
        <end position="596"/>
    </location>
</feature>
<reference evidence="7" key="1">
    <citation type="submission" date="2022-07" db="EMBL/GenBank/DDBJ databases">
        <title>Genome Sequence of Physisporinus lineatus.</title>
        <authorList>
            <person name="Buettner E."/>
        </authorList>
    </citation>
    <scope>NUCLEOTIDE SEQUENCE</scope>
    <source>
        <strain evidence="7">VT162</strain>
    </source>
</reference>
<gene>
    <name evidence="7" type="ORF">NLI96_g11665</name>
</gene>
<dbReference type="InterPro" id="IPR001876">
    <property type="entry name" value="Znf_RanBP2"/>
</dbReference>
<feature type="compositionally biased region" description="Low complexity" evidence="5">
    <location>
        <begin position="310"/>
        <end position="323"/>
    </location>
</feature>
<sequence length="856" mass="89597">MNTTQGLSSQRIVRRLFGWPPDNTSNPEVTHNNGAVPSTEEMGQNEGPAEDVAENPTNNVGEPRHVDAEPGPAPVIISSGGSGDEGARSLPATSPSAGGIDIATRNLQTVSAFLAENGNRRLNLVECAGLVSLLQGSVVEEDEPREPFRFSSSPATTTPAFTFVPTSSSAPAFPGMTSAPQASKKLLTKNPNGSYRWHGGGSARPKNRYRSPAFGPSGSAPSRMKIPMENPITTKRRRVEEPSTSSAVNSTPATTSLPQSQEGPSTTKPTAPKINGTTPSMSAPVSAASTSRHAGPTPPVPAPTIRTNNLPPKVSAPAVPSPLRQTWGQTDPPSPPQPAPVSRPTRAANIMTEIIKEAAPRPKPAFQNPYQAACPVPLKPTTRKPLPRKPRVAPTKPTPAPKEVELSPQKIIEATVPKGSKRLRPPPEFDLVKEPKSQNDSILSSSPRRKSPEPFRTNGINGVSRSPNGHSTKRSSVQVEEVSDEDMPSPPKKQKPAPPAAPKLSARFVPPPVIIEEVEDVDMPAKVEHPSQIVEPGETQPQQRSTSPTSSLGALPNGNAAAKAAYGLKSSAPKAPSKLRYSFQAEKEDKEGEKSQSKNKGTSPFTFGATHPKPYARPAPKTKQEVRTTVMALPTLDLPTFAFDVPTSSPGAGPGPSSQKSRNAAMATSKTSLPTYDFSAPAPVASFSIPATAPAPAPAPTAFNWTAAGMKAPTQQSTGGTWTCSQCMLSNPDSAKDQCTICDAPRPGKAKPAPAPAAFNWSAAGMKAPTQATGGTWTCSECMLSNPDSATTQCTICEAPRPGKAAPAPAVKAFDWAAAGMKKPQAASTGSWTCSVCALSNPASATDKCTVCDTPR</sequence>
<proteinExistence type="predicted"/>
<evidence type="ECO:0000256" key="5">
    <source>
        <dbReference type="SAM" id="MobiDB-lite"/>
    </source>
</evidence>
<organism evidence="7 8">
    <name type="scientific">Meripilus lineatus</name>
    <dbReference type="NCBI Taxonomy" id="2056292"/>
    <lineage>
        <taxon>Eukaryota</taxon>
        <taxon>Fungi</taxon>
        <taxon>Dikarya</taxon>
        <taxon>Basidiomycota</taxon>
        <taxon>Agaricomycotina</taxon>
        <taxon>Agaricomycetes</taxon>
        <taxon>Polyporales</taxon>
        <taxon>Meripilaceae</taxon>
        <taxon>Meripilus</taxon>
    </lineage>
</organism>
<feature type="domain" description="RanBP2-type" evidence="6">
    <location>
        <begin position="828"/>
        <end position="856"/>
    </location>
</feature>
<dbReference type="SMART" id="SM00547">
    <property type="entry name" value="ZnF_RBZ"/>
    <property type="match status" value="3"/>
</dbReference>
<feature type="compositionally biased region" description="Polar residues" evidence="5">
    <location>
        <begin position="242"/>
        <end position="292"/>
    </location>
</feature>
<feature type="compositionally biased region" description="Pro residues" evidence="5">
    <location>
        <begin position="332"/>
        <end position="341"/>
    </location>
</feature>
<dbReference type="EMBL" id="JANAWD010000814">
    <property type="protein sequence ID" value="KAJ3475696.1"/>
    <property type="molecule type" value="Genomic_DNA"/>
</dbReference>
<evidence type="ECO:0000259" key="6">
    <source>
        <dbReference type="PROSITE" id="PS50199"/>
    </source>
</evidence>
<comment type="caution">
    <text evidence="7">The sequence shown here is derived from an EMBL/GenBank/DDBJ whole genome shotgun (WGS) entry which is preliminary data.</text>
</comment>
<feature type="compositionally biased region" description="Polar residues" evidence="5">
    <location>
        <begin position="22"/>
        <end position="36"/>
    </location>
</feature>
<feature type="region of interest" description="Disordered" evidence="5">
    <location>
        <begin position="1"/>
        <end position="97"/>
    </location>
</feature>
<evidence type="ECO:0000313" key="8">
    <source>
        <dbReference type="Proteomes" id="UP001212997"/>
    </source>
</evidence>
<feature type="compositionally biased region" description="Low complexity" evidence="5">
    <location>
        <begin position="646"/>
        <end position="658"/>
    </location>
</feature>
<feature type="compositionally biased region" description="Basic residues" evidence="5">
    <location>
        <begin position="381"/>
        <end position="391"/>
    </location>
</feature>
<feature type="region of interest" description="Disordered" evidence="5">
    <location>
        <begin position="185"/>
        <end position="625"/>
    </location>
</feature>
<accession>A0AAD5YD43</accession>
<feature type="compositionally biased region" description="Polar residues" evidence="5">
    <location>
        <begin position="458"/>
        <end position="478"/>
    </location>
</feature>
<keyword evidence="8" id="KW-1185">Reference proteome</keyword>
<dbReference type="Proteomes" id="UP001212997">
    <property type="component" value="Unassembled WGS sequence"/>
</dbReference>
<dbReference type="Pfam" id="PF00641">
    <property type="entry name" value="Zn_ribbon_RanBP"/>
    <property type="match status" value="3"/>
</dbReference>
<protein>
    <recommendedName>
        <fullName evidence="6">RanBP2-type domain-containing protein</fullName>
    </recommendedName>
</protein>
<dbReference type="AlphaFoldDB" id="A0AAD5YD43"/>
<dbReference type="GO" id="GO:0008270">
    <property type="term" value="F:zinc ion binding"/>
    <property type="evidence" value="ECO:0007669"/>
    <property type="project" value="UniProtKB-KW"/>
</dbReference>
<feature type="compositionally biased region" description="Low complexity" evidence="5">
    <location>
        <begin position="539"/>
        <end position="572"/>
    </location>
</feature>
<feature type="compositionally biased region" description="Polar residues" evidence="5">
    <location>
        <begin position="1"/>
        <end position="11"/>
    </location>
</feature>
<evidence type="ECO:0000313" key="7">
    <source>
        <dbReference type="EMBL" id="KAJ3475696.1"/>
    </source>
</evidence>
<keyword evidence="3" id="KW-0862">Zinc</keyword>
<feature type="compositionally biased region" description="Basic and acidic residues" evidence="5">
    <location>
        <begin position="425"/>
        <end position="437"/>
    </location>
</feature>
<evidence type="ECO:0000256" key="1">
    <source>
        <dbReference type="ARBA" id="ARBA00022723"/>
    </source>
</evidence>